<name>A0A0F9PC41_9ZZZZ</name>
<dbReference type="AlphaFoldDB" id="A0A0F9PC41"/>
<evidence type="ECO:0000313" key="1">
    <source>
        <dbReference type="EMBL" id="KKN29380.1"/>
    </source>
</evidence>
<organism evidence="1">
    <name type="scientific">marine sediment metagenome</name>
    <dbReference type="NCBI Taxonomy" id="412755"/>
    <lineage>
        <taxon>unclassified sequences</taxon>
        <taxon>metagenomes</taxon>
        <taxon>ecological metagenomes</taxon>
    </lineage>
</organism>
<accession>A0A0F9PC41</accession>
<proteinExistence type="predicted"/>
<sequence length="216" mass="24484">MKLLKRSIEVEAVLFTEGMVPKGILYEGYDPVTGKFEKAYLQTPLGDLPIKYGDYVIYENGKMYPCTPEAMEQNFIEAPEETENKFNGQISFETDGVKHGHLCLDDEGCLVFSGSKKQSAEDFIGYLQKNFIDSYIEKNAEQVKVGRAFRLIDEQAIGTKNYFLTESGRSVCLNCKKKGNVLLLLRNNSKDKRLYICKECVVKFILAIKENKNGTV</sequence>
<dbReference type="EMBL" id="LAZR01002491">
    <property type="protein sequence ID" value="KKN29380.1"/>
    <property type="molecule type" value="Genomic_DNA"/>
</dbReference>
<comment type="caution">
    <text evidence="1">The sequence shown here is derived from an EMBL/GenBank/DDBJ whole genome shotgun (WGS) entry which is preliminary data.</text>
</comment>
<reference evidence="1" key="1">
    <citation type="journal article" date="2015" name="Nature">
        <title>Complex archaea that bridge the gap between prokaryotes and eukaryotes.</title>
        <authorList>
            <person name="Spang A."/>
            <person name="Saw J.H."/>
            <person name="Jorgensen S.L."/>
            <person name="Zaremba-Niedzwiedzka K."/>
            <person name="Martijn J."/>
            <person name="Lind A.E."/>
            <person name="van Eijk R."/>
            <person name="Schleper C."/>
            <person name="Guy L."/>
            <person name="Ettema T.J."/>
        </authorList>
    </citation>
    <scope>NUCLEOTIDE SEQUENCE</scope>
</reference>
<gene>
    <name evidence="1" type="ORF">LCGC14_0844540</name>
</gene>
<protein>
    <submittedName>
        <fullName evidence="1">Uncharacterized protein</fullName>
    </submittedName>
</protein>